<gene>
    <name evidence="1" type="ORF">NAPIS_ORF02731</name>
</gene>
<protein>
    <submittedName>
        <fullName evidence="1">Uncharacterized protein</fullName>
    </submittedName>
</protein>
<evidence type="ECO:0000313" key="1">
    <source>
        <dbReference type="EMBL" id="EQB59739.1"/>
    </source>
</evidence>
<dbReference type="OrthoDB" id="2195833at2759"/>
<dbReference type="AlphaFoldDB" id="T0L5E9"/>
<dbReference type="EMBL" id="KE647374">
    <property type="protein sequence ID" value="EQB59739.1"/>
    <property type="molecule type" value="Genomic_DNA"/>
</dbReference>
<proteinExistence type="predicted"/>
<name>T0L5E9_9MICR</name>
<dbReference type="HOGENOM" id="CLU_1166132_0_0_1"/>
<keyword evidence="2" id="KW-1185">Reference proteome</keyword>
<dbReference type="Proteomes" id="UP000053780">
    <property type="component" value="Unassembled WGS sequence"/>
</dbReference>
<reference evidence="1 2" key="1">
    <citation type="journal article" date="2013" name="BMC Genomics">
        <title>Genome sequencing and comparative genomics of honey bee microsporidia, Nosema apis reveal novel insights into host-parasite interactions.</title>
        <authorList>
            <person name="Chen Yp."/>
            <person name="Pettis J.S."/>
            <person name="Zhao Y."/>
            <person name="Liu X."/>
            <person name="Tallon L.J."/>
            <person name="Sadzewicz L.D."/>
            <person name="Li R."/>
            <person name="Zheng H."/>
            <person name="Huang S."/>
            <person name="Zhang X."/>
            <person name="Hamilton M.C."/>
            <person name="Pernal S.F."/>
            <person name="Melathopoulos A.P."/>
            <person name="Yan X."/>
            <person name="Evans J.D."/>
        </authorList>
    </citation>
    <scope>NUCLEOTIDE SEQUENCE [LARGE SCALE GENOMIC DNA]</scope>
    <source>
        <strain evidence="1 2">BRL 01</strain>
    </source>
</reference>
<organism evidence="1 2">
    <name type="scientific">Vairimorpha apis BRL 01</name>
    <dbReference type="NCBI Taxonomy" id="1037528"/>
    <lineage>
        <taxon>Eukaryota</taxon>
        <taxon>Fungi</taxon>
        <taxon>Fungi incertae sedis</taxon>
        <taxon>Microsporidia</taxon>
        <taxon>Nosematidae</taxon>
        <taxon>Vairimorpha</taxon>
    </lineage>
</organism>
<sequence length="238" mass="28575">MCSHTNTKDGYCTSCGLQIKEATDYQHIVSMDHLNTFYSIQNYSLSFQNLYSTNTISKNDILLDKLISNFNIFYYKNQIKNELKIKKFKSRLSPLNKYLLVIYKILRDDSFPILFSDIVKYSSNIKKYWFKEYKFIPYTEEYIRNVLDRIISKKELENENNCEFRDEIKYENNFAIKFKYTSKYENELKDVICKLCSYEIEKILVGWLYVKGFTFEQDFIKGINLDRLIKKIKLILGK</sequence>
<accession>T0L5E9</accession>
<evidence type="ECO:0000313" key="2">
    <source>
        <dbReference type="Proteomes" id="UP000053780"/>
    </source>
</evidence>
<dbReference type="VEuPathDB" id="MicrosporidiaDB:NAPIS_ORF02731"/>